<dbReference type="GO" id="GO:0004527">
    <property type="term" value="F:exonuclease activity"/>
    <property type="evidence" value="ECO:0007669"/>
    <property type="project" value="UniProtKB-KW"/>
</dbReference>
<dbReference type="InterPro" id="IPR012337">
    <property type="entry name" value="RNaseH-like_sf"/>
</dbReference>
<dbReference type="PANTHER" id="PTHR12801">
    <property type="entry name" value="RNA EXONUCLEASE REXO1 / RECO3 FAMILY MEMBER-RELATED"/>
    <property type="match status" value="1"/>
</dbReference>
<evidence type="ECO:0000256" key="5">
    <source>
        <dbReference type="ARBA" id="ARBA00022839"/>
    </source>
</evidence>
<dbReference type="GO" id="GO:0003676">
    <property type="term" value="F:nucleic acid binding"/>
    <property type="evidence" value="ECO:0007669"/>
    <property type="project" value="InterPro"/>
</dbReference>
<keyword evidence="5" id="KW-0269">Exonuclease</keyword>
<dbReference type="InterPro" id="IPR036397">
    <property type="entry name" value="RNaseH_sf"/>
</dbReference>
<dbReference type="AlphaFoldDB" id="A0AA88GLE4"/>
<evidence type="ECO:0000256" key="1">
    <source>
        <dbReference type="ARBA" id="ARBA00004123"/>
    </source>
</evidence>
<dbReference type="GeneID" id="68098694"/>
<feature type="region of interest" description="Disordered" evidence="7">
    <location>
        <begin position="352"/>
        <end position="381"/>
    </location>
</feature>
<evidence type="ECO:0000313" key="10">
    <source>
        <dbReference type="Proteomes" id="UP000816034"/>
    </source>
</evidence>
<feature type="compositionally biased region" description="Basic and acidic residues" evidence="7">
    <location>
        <begin position="18"/>
        <end position="43"/>
    </location>
</feature>
<keyword evidence="4" id="KW-0378">Hydrolase</keyword>
<protein>
    <recommendedName>
        <fullName evidence="8">Exonuclease domain-containing protein</fullName>
    </recommendedName>
</protein>
<dbReference type="GO" id="GO:0005634">
    <property type="term" value="C:nucleus"/>
    <property type="evidence" value="ECO:0007669"/>
    <property type="project" value="UniProtKB-SubCell"/>
</dbReference>
<feature type="compositionally biased region" description="Polar residues" evidence="7">
    <location>
        <begin position="352"/>
        <end position="370"/>
    </location>
</feature>
<dbReference type="PANTHER" id="PTHR12801:SF115">
    <property type="entry name" value="FI18136P1-RELATED"/>
    <property type="match status" value="1"/>
</dbReference>
<keyword evidence="3" id="KW-0540">Nuclease</keyword>
<dbReference type="Proteomes" id="UP000816034">
    <property type="component" value="Unassembled WGS sequence"/>
</dbReference>
<dbReference type="Pfam" id="PF00929">
    <property type="entry name" value="RNase_T"/>
    <property type="match status" value="1"/>
</dbReference>
<feature type="domain" description="Exonuclease" evidence="8">
    <location>
        <begin position="430"/>
        <end position="594"/>
    </location>
</feature>
<proteinExistence type="inferred from homology"/>
<comment type="caution">
    <text evidence="9">The sequence shown here is derived from an EMBL/GenBank/DDBJ whole genome shotgun (WGS) entry which is preliminary data.</text>
</comment>
<evidence type="ECO:0000256" key="7">
    <source>
        <dbReference type="SAM" id="MobiDB-lite"/>
    </source>
</evidence>
<keyword evidence="10" id="KW-1185">Reference proteome</keyword>
<dbReference type="InterPro" id="IPR047021">
    <property type="entry name" value="REXO1/3/4-like"/>
</dbReference>
<dbReference type="SMART" id="SM00479">
    <property type="entry name" value="EXOIII"/>
    <property type="match status" value="1"/>
</dbReference>
<dbReference type="SUPFAM" id="SSF53098">
    <property type="entry name" value="Ribonuclease H-like"/>
    <property type="match status" value="1"/>
</dbReference>
<accession>A0AA88GLE4</accession>
<reference evidence="9 10" key="1">
    <citation type="journal article" date="2018" name="BMC Genomics">
        <title>The genome of Naegleria lovaniensis, the basis for a comparative approach to unravel pathogenicity factors of the human pathogenic amoeba N. fowleri.</title>
        <authorList>
            <person name="Liechti N."/>
            <person name="Schurch N."/>
            <person name="Bruggmann R."/>
            <person name="Wittwer M."/>
        </authorList>
    </citation>
    <scope>NUCLEOTIDE SEQUENCE [LARGE SCALE GENOMIC DNA]</scope>
    <source>
        <strain evidence="9 10">ATCC 30569</strain>
    </source>
</reference>
<sequence length="797" mass="91289">MNLKDRIANFLKATTTSHSDEDTSKQHHDEKTNRIENNENNHEGKKRKKAQQEESSEPSSSNLNTEDSKNLENSKKRKIQTNNDSSTKGENSSSSSTVLQHAPPLTPLQKKLSRIEKQRSLFGSDTKAVLTFKLKELKKRFLTVNDIQNLMLWSLMGHSCTTLQKKDQHDHHETYDALLFTPRWLHIMNMGLIDKVIILHFDSLSKEVFEKYKSHLPNIGKIMDKYVIPDGIPSKRQPYLQINPPWSAEQGNLSMITEKRTANYWRKTFLHRLFKRSISFFKEKNTKKTVSTSSTSHQENTRKSYSFSTMSGTLNVIERVSSQSTTTVSSSSSHHLPTTEVTSVFAEKEISTKLQDPSENDQQAETNSEVADNEMENVEHDENKTKLEDLLLSSDELSENNYPIFTSEEELTSSGYIATFNWKSAVKKHQILALDCEMCLTKNGDELTRVTFVDENGQVVYDKLVKPKDPIIDYRTMFSGITKEMLENVQTTLADVQKEIMEFISHDTILLGHSLENDLICLKICHKRVIDTSVIFLSSSNFGTKYKQSLKQLAMKYLSREIQHNNAEKIGHDSIEDALAALDLVKFVLKHGIEHVHKREKRTKDFYAQENVFEFLSNGEKRSVMLDRANNLNGILSGSLSDAIPCTTDEEVCQKSKKFVSNSEYDLVFSHFAELGYFYEKNEYDPIGSPGSGHEAKNVNKLFQLIQETGNEQDTTTIQKFENELLRILGNFDRYYSELYEEASENSLFIVTTGHGNISQIERAFKKQKDWKALKENSKELLYLIQNCCGIGFIDIK</sequence>
<feature type="region of interest" description="Disordered" evidence="7">
    <location>
        <begin position="1"/>
        <end position="110"/>
    </location>
</feature>
<feature type="compositionally biased region" description="Low complexity" evidence="7">
    <location>
        <begin position="85"/>
        <end position="96"/>
    </location>
</feature>
<dbReference type="InterPro" id="IPR034922">
    <property type="entry name" value="REX1-like_exo"/>
</dbReference>
<dbReference type="InterPro" id="IPR013520">
    <property type="entry name" value="Ribonucl_H"/>
</dbReference>
<gene>
    <name evidence="9" type="ORF">C9374_006240</name>
</gene>
<dbReference type="RefSeq" id="XP_044546931.1">
    <property type="nucleotide sequence ID" value="XM_044696079.1"/>
</dbReference>
<evidence type="ECO:0000256" key="6">
    <source>
        <dbReference type="ARBA" id="ARBA00023242"/>
    </source>
</evidence>
<keyword evidence="6" id="KW-0539">Nucleus</keyword>
<comment type="subcellular location">
    <subcellularLocation>
        <location evidence="1">Nucleus</location>
    </subcellularLocation>
</comment>
<dbReference type="FunFam" id="3.30.420.10:FF:000019">
    <property type="entry name" value="RNA exonuclease NEF-sp"/>
    <property type="match status" value="1"/>
</dbReference>
<evidence type="ECO:0000256" key="4">
    <source>
        <dbReference type="ARBA" id="ARBA00022801"/>
    </source>
</evidence>
<evidence type="ECO:0000256" key="3">
    <source>
        <dbReference type="ARBA" id="ARBA00022722"/>
    </source>
</evidence>
<dbReference type="CDD" id="cd06145">
    <property type="entry name" value="REX1_like"/>
    <property type="match status" value="1"/>
</dbReference>
<dbReference type="EMBL" id="PYSW02000027">
    <property type="protein sequence ID" value="KAG2381251.1"/>
    <property type="molecule type" value="Genomic_DNA"/>
</dbReference>
<evidence type="ECO:0000313" key="9">
    <source>
        <dbReference type="EMBL" id="KAG2381251.1"/>
    </source>
</evidence>
<evidence type="ECO:0000259" key="8">
    <source>
        <dbReference type="SMART" id="SM00479"/>
    </source>
</evidence>
<comment type="similarity">
    <text evidence="2">Belongs to the REXO1/REXO3 family.</text>
</comment>
<name>A0AA88GLE4_NAELO</name>
<evidence type="ECO:0000256" key="2">
    <source>
        <dbReference type="ARBA" id="ARBA00006357"/>
    </source>
</evidence>
<dbReference type="Gene3D" id="3.30.420.10">
    <property type="entry name" value="Ribonuclease H-like superfamily/Ribonuclease H"/>
    <property type="match status" value="1"/>
</dbReference>
<organism evidence="9 10">
    <name type="scientific">Naegleria lovaniensis</name>
    <name type="common">Amoeba</name>
    <dbReference type="NCBI Taxonomy" id="51637"/>
    <lineage>
        <taxon>Eukaryota</taxon>
        <taxon>Discoba</taxon>
        <taxon>Heterolobosea</taxon>
        <taxon>Tetramitia</taxon>
        <taxon>Eutetramitia</taxon>
        <taxon>Vahlkampfiidae</taxon>
        <taxon>Naegleria</taxon>
    </lineage>
</organism>